<dbReference type="RefSeq" id="XP_008864055.1">
    <property type="nucleotide sequence ID" value="XM_008865833.1"/>
</dbReference>
<dbReference type="eggNOG" id="KOG1164">
    <property type="taxonomic scope" value="Eukaryota"/>
</dbReference>
<dbReference type="InterPro" id="IPR011009">
    <property type="entry name" value="Kinase-like_dom_sf"/>
</dbReference>
<sequence>MLAKGTILKNWVLGDKLGSGACSDVYVVTPKENSAETYAMKLSPIPPPSKKKTHAARSADALYAEHLLYVNTLQGLEGIPALPATGAYGEDKGYRFLVLERLGRTLEQVKTTHGGKLPEGTVSRLGLNILSILRQLHARKLLFVDVKPDNFMLSRGREDQVYCVDFGIAERYLLVTGAHKPHKMGPVVGTPTFSSVHCHLGNTPARRDDIEAMLYVCLYLIRGDLPWQAATSDAAGAQLKYKCDPDELCAGLAVGWKTMLRRIQECAFDQEPDYAYFETTLKQIARSTPLHGPYQWGEEVAVKPTKRSGTTSTNATRRSKPSKKAAEQESPLPNGAVHETASEVSKTGGTKRKQPSSNRASRAPAKRTPASQEIDDGGAMPSLSKTKEKKSSIKKAPVRATVTPSGAAATPAPTSGRHTRSTARTKLQ</sequence>
<proteinExistence type="predicted"/>
<dbReference type="AlphaFoldDB" id="A0A024UQ62"/>
<evidence type="ECO:0000256" key="1">
    <source>
        <dbReference type="ARBA" id="ARBA00023860"/>
    </source>
</evidence>
<dbReference type="OrthoDB" id="5800476at2759"/>
<dbReference type="PROSITE" id="PS50011">
    <property type="entry name" value="PROTEIN_KINASE_DOM"/>
    <property type="match status" value="1"/>
</dbReference>
<dbReference type="InterPro" id="IPR000719">
    <property type="entry name" value="Prot_kinase_dom"/>
</dbReference>
<feature type="region of interest" description="Disordered" evidence="2">
    <location>
        <begin position="296"/>
        <end position="428"/>
    </location>
</feature>
<evidence type="ECO:0000259" key="3">
    <source>
        <dbReference type="PROSITE" id="PS50011"/>
    </source>
</evidence>
<dbReference type="GeneID" id="20079398"/>
<feature type="compositionally biased region" description="Polar residues" evidence="2">
    <location>
        <begin position="307"/>
        <end position="316"/>
    </location>
</feature>
<feature type="compositionally biased region" description="Low complexity" evidence="2">
    <location>
        <begin position="400"/>
        <end position="416"/>
    </location>
</feature>
<dbReference type="VEuPathDB" id="FungiDB:H310_02348"/>
<dbReference type="GO" id="GO:0004672">
    <property type="term" value="F:protein kinase activity"/>
    <property type="evidence" value="ECO:0007669"/>
    <property type="project" value="InterPro"/>
</dbReference>
<accession>A0A024UQ62</accession>
<dbReference type="SUPFAM" id="SSF56112">
    <property type="entry name" value="Protein kinase-like (PK-like)"/>
    <property type="match status" value="1"/>
</dbReference>
<dbReference type="EMBL" id="KI913954">
    <property type="protein sequence ID" value="ETW07962.1"/>
    <property type="molecule type" value="Genomic_DNA"/>
</dbReference>
<dbReference type="PANTHER" id="PTHR11909">
    <property type="entry name" value="CASEIN KINASE-RELATED"/>
    <property type="match status" value="1"/>
</dbReference>
<gene>
    <name evidence="4" type="ORF">H310_02348</name>
</gene>
<evidence type="ECO:0000256" key="2">
    <source>
        <dbReference type="SAM" id="MobiDB-lite"/>
    </source>
</evidence>
<dbReference type="Pfam" id="PF00069">
    <property type="entry name" value="Pkinase"/>
    <property type="match status" value="1"/>
</dbReference>
<dbReference type="SMART" id="SM00220">
    <property type="entry name" value="S_TKc"/>
    <property type="match status" value="1"/>
</dbReference>
<feature type="domain" description="Protein kinase" evidence="3">
    <location>
        <begin position="11"/>
        <end position="294"/>
    </location>
</feature>
<dbReference type="InterPro" id="IPR050235">
    <property type="entry name" value="CK1_Ser-Thr_kinase"/>
</dbReference>
<evidence type="ECO:0000313" key="4">
    <source>
        <dbReference type="EMBL" id="ETW07962.1"/>
    </source>
</evidence>
<dbReference type="Gene3D" id="1.10.510.10">
    <property type="entry name" value="Transferase(Phosphotransferase) domain 1"/>
    <property type="match status" value="1"/>
</dbReference>
<protein>
    <recommendedName>
        <fullName evidence="1">Casein kinase I</fullName>
    </recommendedName>
</protein>
<dbReference type="STRING" id="157072.A0A024UQ62"/>
<reference evidence="4" key="1">
    <citation type="submission" date="2013-12" db="EMBL/GenBank/DDBJ databases">
        <title>The Genome Sequence of Aphanomyces invadans NJM9701.</title>
        <authorList>
            <consortium name="The Broad Institute Genomics Platform"/>
            <person name="Russ C."/>
            <person name="Tyler B."/>
            <person name="van West P."/>
            <person name="Dieguez-Uribeondo J."/>
            <person name="Young S.K."/>
            <person name="Zeng Q."/>
            <person name="Gargeya S."/>
            <person name="Fitzgerald M."/>
            <person name="Abouelleil A."/>
            <person name="Alvarado L."/>
            <person name="Chapman S.B."/>
            <person name="Gainer-Dewar J."/>
            <person name="Goldberg J."/>
            <person name="Griggs A."/>
            <person name="Gujja S."/>
            <person name="Hansen M."/>
            <person name="Howarth C."/>
            <person name="Imamovic A."/>
            <person name="Ireland A."/>
            <person name="Larimer J."/>
            <person name="McCowan C."/>
            <person name="Murphy C."/>
            <person name="Pearson M."/>
            <person name="Poon T.W."/>
            <person name="Priest M."/>
            <person name="Roberts A."/>
            <person name="Saif S."/>
            <person name="Shea T."/>
            <person name="Sykes S."/>
            <person name="Wortman J."/>
            <person name="Nusbaum C."/>
            <person name="Birren B."/>
        </authorList>
    </citation>
    <scope>NUCLEOTIDE SEQUENCE [LARGE SCALE GENOMIC DNA]</scope>
    <source>
        <strain evidence="4">NJM9701</strain>
    </source>
</reference>
<feature type="compositionally biased region" description="Basic residues" evidence="2">
    <location>
        <begin position="417"/>
        <end position="428"/>
    </location>
</feature>
<keyword evidence="4" id="KW-0808">Transferase</keyword>
<organism evidence="4">
    <name type="scientific">Aphanomyces invadans</name>
    <dbReference type="NCBI Taxonomy" id="157072"/>
    <lineage>
        <taxon>Eukaryota</taxon>
        <taxon>Sar</taxon>
        <taxon>Stramenopiles</taxon>
        <taxon>Oomycota</taxon>
        <taxon>Saprolegniomycetes</taxon>
        <taxon>Saprolegniales</taxon>
        <taxon>Verrucalvaceae</taxon>
        <taxon>Aphanomyces</taxon>
    </lineage>
</organism>
<name>A0A024UQ62_9STRA</name>
<keyword evidence="4" id="KW-0418">Kinase</keyword>
<dbReference type="GO" id="GO:0005524">
    <property type="term" value="F:ATP binding"/>
    <property type="evidence" value="ECO:0007669"/>
    <property type="project" value="InterPro"/>
</dbReference>